<dbReference type="GO" id="GO:0046654">
    <property type="term" value="P:tetrahydrofolate biosynthetic process"/>
    <property type="evidence" value="ECO:0007669"/>
    <property type="project" value="UniProtKB-UniPathway"/>
</dbReference>
<feature type="domain" description="Pterin-binding" evidence="13">
    <location>
        <begin position="72"/>
        <end position="326"/>
    </location>
</feature>
<dbReference type="RefSeq" id="WP_085821774.1">
    <property type="nucleotide sequence ID" value="NZ_FWFP01000003.1"/>
</dbReference>
<keyword evidence="10 12" id="KW-0289">Folate biosynthesis</keyword>
<dbReference type="GO" id="GO:0046656">
    <property type="term" value="P:folic acid biosynthetic process"/>
    <property type="evidence" value="ECO:0007669"/>
    <property type="project" value="UniProtKB-KW"/>
</dbReference>
<evidence type="ECO:0000256" key="10">
    <source>
        <dbReference type="ARBA" id="ARBA00022909"/>
    </source>
</evidence>
<dbReference type="EC" id="2.5.1.15" evidence="5 12"/>
<dbReference type="PROSITE" id="PS00792">
    <property type="entry name" value="DHPS_1"/>
    <property type="match status" value="1"/>
</dbReference>
<evidence type="ECO:0000256" key="9">
    <source>
        <dbReference type="ARBA" id="ARBA00022842"/>
    </source>
</evidence>
<evidence type="ECO:0000256" key="8">
    <source>
        <dbReference type="ARBA" id="ARBA00022723"/>
    </source>
</evidence>
<evidence type="ECO:0000313" key="14">
    <source>
        <dbReference type="EMBL" id="SLN30234.1"/>
    </source>
</evidence>
<sequence length="332" mass="35340">MTAYFRPLVQHGPACPNGAVFLAGLPLWFTHAERLGRGVKSSIVSVQQIPEEVLNRLTQPRADIAGIKMDRPQIMGILNATPDSFSDGGVHNSVEAALMSAQEMVSHGACILDIGGESTRPGASFVPVDEEIARTKPLIEAIRAETNALISIDTRKASVAQAAWMAGAGMINDVSGFTFDPQLAPFCAETGAPVCVMHMQGDPTTMQDDPQYDDVLLDVYDFLEGQVARLEQLGLPQNQIVVDPGIGFGKTEAHNLTLLQNLSLFHGLGCPVLLGVSRKGLIGQIGKEPRKDARAPGSIAVALAGLAQGVQIVRVHDVAETAQALRLWAAVR</sequence>
<evidence type="ECO:0000256" key="5">
    <source>
        <dbReference type="ARBA" id="ARBA00012458"/>
    </source>
</evidence>
<dbReference type="PROSITE" id="PS00793">
    <property type="entry name" value="DHPS_2"/>
    <property type="match status" value="1"/>
</dbReference>
<protein>
    <recommendedName>
        <fullName evidence="6 12">Dihydropteroate synthase</fullName>
        <shortName evidence="12">DHPS</shortName>
        <ecNumber evidence="5 12">2.5.1.15</ecNumber>
    </recommendedName>
    <alternativeName>
        <fullName evidence="11 12">Dihydropteroate pyrophosphorylase</fullName>
    </alternativeName>
</protein>
<dbReference type="InterPro" id="IPR000489">
    <property type="entry name" value="Pterin-binding_dom"/>
</dbReference>
<comment type="catalytic activity">
    <reaction evidence="1">
        <text>(7,8-dihydropterin-6-yl)methyl diphosphate + 4-aminobenzoate = 7,8-dihydropteroate + diphosphate</text>
        <dbReference type="Rhea" id="RHEA:19949"/>
        <dbReference type="ChEBI" id="CHEBI:17836"/>
        <dbReference type="ChEBI" id="CHEBI:17839"/>
        <dbReference type="ChEBI" id="CHEBI:33019"/>
        <dbReference type="ChEBI" id="CHEBI:72950"/>
        <dbReference type="EC" id="2.5.1.15"/>
    </reaction>
</comment>
<dbReference type="Pfam" id="PF00809">
    <property type="entry name" value="Pterin_bind"/>
    <property type="match status" value="1"/>
</dbReference>
<organism evidence="14 15">
    <name type="scientific">Ruegeria meonggei</name>
    <dbReference type="NCBI Taxonomy" id="1446476"/>
    <lineage>
        <taxon>Bacteria</taxon>
        <taxon>Pseudomonadati</taxon>
        <taxon>Pseudomonadota</taxon>
        <taxon>Alphaproteobacteria</taxon>
        <taxon>Rhodobacterales</taxon>
        <taxon>Roseobacteraceae</taxon>
        <taxon>Ruegeria</taxon>
    </lineage>
</organism>
<proteinExistence type="inferred from homology"/>
<dbReference type="GO" id="GO:0005829">
    <property type="term" value="C:cytosol"/>
    <property type="evidence" value="ECO:0007669"/>
    <property type="project" value="TreeGrafter"/>
</dbReference>
<dbReference type="OrthoDB" id="9811744at2"/>
<dbReference type="GO" id="GO:0004156">
    <property type="term" value="F:dihydropteroate synthase activity"/>
    <property type="evidence" value="ECO:0007669"/>
    <property type="project" value="UniProtKB-EC"/>
</dbReference>
<keyword evidence="8 12" id="KW-0479">Metal-binding</keyword>
<dbReference type="PANTHER" id="PTHR20941">
    <property type="entry name" value="FOLATE SYNTHESIS PROTEINS"/>
    <property type="match status" value="1"/>
</dbReference>
<dbReference type="NCBIfam" id="TIGR01496">
    <property type="entry name" value="DHPS"/>
    <property type="match status" value="1"/>
</dbReference>
<reference evidence="15" key="1">
    <citation type="submission" date="2017-03" db="EMBL/GenBank/DDBJ databases">
        <authorList>
            <person name="Rodrigo-Torres L."/>
            <person name="Arahal R.D."/>
            <person name="Lucena T."/>
        </authorList>
    </citation>
    <scope>NUCLEOTIDE SEQUENCE [LARGE SCALE GENOMIC DNA]</scope>
    <source>
        <strain evidence="15">CECT 8411</strain>
    </source>
</reference>
<evidence type="ECO:0000256" key="4">
    <source>
        <dbReference type="ARBA" id="ARBA00009503"/>
    </source>
</evidence>
<evidence type="ECO:0000256" key="12">
    <source>
        <dbReference type="RuleBase" id="RU361205"/>
    </source>
</evidence>
<evidence type="ECO:0000256" key="11">
    <source>
        <dbReference type="ARBA" id="ARBA00030193"/>
    </source>
</evidence>
<dbReference type="CDD" id="cd00739">
    <property type="entry name" value="DHPS"/>
    <property type="match status" value="1"/>
</dbReference>
<comment type="function">
    <text evidence="12">Catalyzes the condensation of para-aminobenzoate (pABA) with 6-hydroxymethyl-7,8-dihydropterin diphosphate (DHPt-PP) to form 7,8-dihydropteroate (H2Pte), the immediate precursor of folate derivatives.</text>
</comment>
<accession>A0A1X6YSL7</accession>
<dbReference type="GO" id="GO:0046872">
    <property type="term" value="F:metal ion binding"/>
    <property type="evidence" value="ECO:0007669"/>
    <property type="project" value="UniProtKB-KW"/>
</dbReference>
<evidence type="ECO:0000256" key="1">
    <source>
        <dbReference type="ARBA" id="ARBA00000012"/>
    </source>
</evidence>
<comment type="cofactor">
    <cofactor evidence="2 12">
        <name>Mg(2+)</name>
        <dbReference type="ChEBI" id="CHEBI:18420"/>
    </cofactor>
</comment>
<dbReference type="AlphaFoldDB" id="A0A1X6YSL7"/>
<evidence type="ECO:0000259" key="13">
    <source>
        <dbReference type="PROSITE" id="PS50972"/>
    </source>
</evidence>
<keyword evidence="15" id="KW-1185">Reference proteome</keyword>
<dbReference type="PANTHER" id="PTHR20941:SF1">
    <property type="entry name" value="FOLIC ACID SYNTHESIS PROTEIN FOL1"/>
    <property type="match status" value="1"/>
</dbReference>
<dbReference type="Gene3D" id="3.20.20.20">
    <property type="entry name" value="Dihydropteroate synthase-like"/>
    <property type="match status" value="1"/>
</dbReference>
<dbReference type="InterPro" id="IPR011005">
    <property type="entry name" value="Dihydropteroate_synth-like_sf"/>
</dbReference>
<name>A0A1X6YSL7_9RHOB</name>
<evidence type="ECO:0000256" key="6">
    <source>
        <dbReference type="ARBA" id="ARBA00016919"/>
    </source>
</evidence>
<evidence type="ECO:0000256" key="3">
    <source>
        <dbReference type="ARBA" id="ARBA00004763"/>
    </source>
</evidence>
<dbReference type="Proteomes" id="UP000193778">
    <property type="component" value="Unassembled WGS sequence"/>
</dbReference>
<comment type="similarity">
    <text evidence="4 12">Belongs to the DHPS family.</text>
</comment>
<keyword evidence="9 12" id="KW-0460">Magnesium</keyword>
<comment type="pathway">
    <text evidence="3 12">Cofactor biosynthesis; tetrahydrofolate biosynthesis; 7,8-dihydrofolate from 2-amino-4-hydroxy-6-hydroxymethyl-7,8-dihydropteridine diphosphate and 4-aminobenzoate: step 1/2.</text>
</comment>
<dbReference type="InterPro" id="IPR045031">
    <property type="entry name" value="DHP_synth-like"/>
</dbReference>
<evidence type="ECO:0000256" key="2">
    <source>
        <dbReference type="ARBA" id="ARBA00001946"/>
    </source>
</evidence>
<dbReference type="EMBL" id="FWFP01000003">
    <property type="protein sequence ID" value="SLN30234.1"/>
    <property type="molecule type" value="Genomic_DNA"/>
</dbReference>
<evidence type="ECO:0000256" key="7">
    <source>
        <dbReference type="ARBA" id="ARBA00022679"/>
    </source>
</evidence>
<dbReference type="SUPFAM" id="SSF51717">
    <property type="entry name" value="Dihydropteroate synthetase-like"/>
    <property type="match status" value="1"/>
</dbReference>
<dbReference type="FunFam" id="3.20.20.20:FF:000006">
    <property type="entry name" value="Dihydropteroate synthase"/>
    <property type="match status" value="1"/>
</dbReference>
<dbReference type="PROSITE" id="PS50972">
    <property type="entry name" value="PTERIN_BINDING"/>
    <property type="match status" value="1"/>
</dbReference>
<gene>
    <name evidence="14" type="primary">folP</name>
    <name evidence="14" type="ORF">RUM8411_01217</name>
</gene>
<dbReference type="InterPro" id="IPR006390">
    <property type="entry name" value="DHP_synth_dom"/>
</dbReference>
<keyword evidence="7 12" id="KW-0808">Transferase</keyword>
<evidence type="ECO:0000313" key="15">
    <source>
        <dbReference type="Proteomes" id="UP000193778"/>
    </source>
</evidence>
<dbReference type="UniPathway" id="UPA00077">
    <property type="reaction ID" value="UER00156"/>
</dbReference>